<keyword evidence="3" id="KW-1185">Reference proteome</keyword>
<dbReference type="OrthoDB" id="5705574at2"/>
<accession>A0A1T4TFV4</accession>
<sequence length="465" mass="50228">MSFAEIDAACTAFTQQERLPGLAAGIVQEGRLTHVTTIGLADIEAARPVMAETAFRIASMTKHMTALAVLALRDQGKLVLDAPVAEYVPQFAAVKPATRDSASVSVRHLMSHAAGFVTDDPWGDRMLGMTPAALDALMAEGQLFARPPGLAFEYSNLGYALLGRVLTNVSGEPYQSFIRRTFLDPLGMARTTFDAFAAMKQDFAWGYRQDEGQWSRERIEPDGEVGAMGGLVTTVPDFARWIAFLLDAWPARDDPESGPVRRSTIREMGLWHSMPWPLELPGAVPEATAYGAGLMNSVHGKLGRRLHHSGGLPGYGSHVLMMPERGCGVFAFANRTYAPMSRLTLRLAEMLHDATATPPLPPPSPFLAQAVESVVAAYAAGRIEVPGAIFAGNFLLDTPARYRDAELASLKERLGEGRLERIEPTHALGGKFTLACARGRLKGTIILSPDARPGLQKLVLTAEPL</sequence>
<dbReference type="InterPro" id="IPR050491">
    <property type="entry name" value="AmpC-like"/>
</dbReference>
<gene>
    <name evidence="2" type="ORF">SAMN02745126_06207</name>
</gene>
<evidence type="ECO:0000313" key="3">
    <source>
        <dbReference type="Proteomes" id="UP000190092"/>
    </source>
</evidence>
<organism evidence="2 3">
    <name type="scientific">Enhydrobacter aerosaccus</name>
    <dbReference type="NCBI Taxonomy" id="225324"/>
    <lineage>
        <taxon>Bacteria</taxon>
        <taxon>Pseudomonadati</taxon>
        <taxon>Pseudomonadota</taxon>
        <taxon>Alphaproteobacteria</taxon>
        <taxon>Hyphomicrobiales</taxon>
        <taxon>Enhydrobacter</taxon>
    </lineage>
</organism>
<feature type="domain" description="Beta-lactamase-related" evidence="1">
    <location>
        <begin position="7"/>
        <end position="347"/>
    </location>
</feature>
<dbReference type="RefSeq" id="WP_085937937.1">
    <property type="nucleotide sequence ID" value="NZ_FUWJ01000017.1"/>
</dbReference>
<dbReference type="Pfam" id="PF00144">
    <property type="entry name" value="Beta-lactamase"/>
    <property type="match status" value="1"/>
</dbReference>
<evidence type="ECO:0000259" key="1">
    <source>
        <dbReference type="Pfam" id="PF00144"/>
    </source>
</evidence>
<dbReference type="PANTHER" id="PTHR46825">
    <property type="entry name" value="D-ALANYL-D-ALANINE-CARBOXYPEPTIDASE/ENDOPEPTIDASE AMPH"/>
    <property type="match status" value="1"/>
</dbReference>
<dbReference type="STRING" id="225324.SAMN02745126_06207"/>
<dbReference type="AlphaFoldDB" id="A0A1T4TFV4"/>
<protein>
    <submittedName>
        <fullName evidence="2">CubicO group peptidase, beta-lactamase class C family</fullName>
    </submittedName>
</protein>
<dbReference type="InterPro" id="IPR012338">
    <property type="entry name" value="Beta-lactam/transpept-like"/>
</dbReference>
<dbReference type="PANTHER" id="PTHR46825:SF9">
    <property type="entry name" value="BETA-LACTAMASE-RELATED DOMAIN-CONTAINING PROTEIN"/>
    <property type="match status" value="1"/>
</dbReference>
<proteinExistence type="predicted"/>
<dbReference type="Gene3D" id="3.40.710.10">
    <property type="entry name" value="DD-peptidase/beta-lactamase superfamily"/>
    <property type="match status" value="1"/>
</dbReference>
<evidence type="ECO:0000313" key="2">
    <source>
        <dbReference type="EMBL" id="SKA39312.1"/>
    </source>
</evidence>
<name>A0A1T4TFV4_9HYPH</name>
<dbReference type="InterPro" id="IPR001466">
    <property type="entry name" value="Beta-lactam-related"/>
</dbReference>
<dbReference type="Proteomes" id="UP000190092">
    <property type="component" value="Unassembled WGS sequence"/>
</dbReference>
<dbReference type="EMBL" id="FUWJ01000017">
    <property type="protein sequence ID" value="SKA39312.1"/>
    <property type="molecule type" value="Genomic_DNA"/>
</dbReference>
<reference evidence="3" key="1">
    <citation type="submission" date="2017-02" db="EMBL/GenBank/DDBJ databases">
        <authorList>
            <person name="Varghese N."/>
            <person name="Submissions S."/>
        </authorList>
    </citation>
    <scope>NUCLEOTIDE SEQUENCE [LARGE SCALE GENOMIC DNA]</scope>
    <source>
        <strain evidence="3">ATCC 27094</strain>
    </source>
</reference>
<dbReference type="SUPFAM" id="SSF56601">
    <property type="entry name" value="beta-lactamase/transpeptidase-like"/>
    <property type="match status" value="1"/>
</dbReference>